<dbReference type="Proteomes" id="UP000824988">
    <property type="component" value="Chromosome"/>
</dbReference>
<dbReference type="AlphaFoldDB" id="A0A8D5AJX1"/>
<dbReference type="RefSeq" id="WP_221048462.1">
    <property type="nucleotide sequence ID" value="NZ_AP019782.1"/>
</dbReference>
<sequence>MSRSVRLSGGPAAAVLLSALWLPPPAAAEPPAPLALEAAVAEAVAGNPGLAEMRARAEAMAAVPSQEGSLPDPIVRFDAQNLPTNSGFNLRREDMTYLQAGFSQELPFPGKLALKEKAAEYEAAGAADSAEEARLRLVRDVKQLWWQLFYRERALEIVAATEKKLNQLADATLARYRVGEAMQQDALLAQLELSKLRDMELEHARLHHGEIARLNALLDRPAGRPLRLPPPGEPTLPQNAEQSELLELAERNRPALAQLQKALGAAQSRLELADKGYYPDFNVGADYAARQNTPAGLTRSDFANFHVSMNLPIYAGGKQAKAVDQRHSELLQEQYALQDALRKVQAEVAENWVGYGGARQQFQLVKTTILPQAKQTAAAMASAYQVGQADFANLLRAETAVLEYETRYWQAYVQAQQAWARLAAAVGKEGL</sequence>
<dbReference type="InterPro" id="IPR010131">
    <property type="entry name" value="MdtP/NodT-like"/>
</dbReference>
<evidence type="ECO:0000313" key="4">
    <source>
        <dbReference type="Proteomes" id="UP000824988"/>
    </source>
</evidence>
<reference evidence="3" key="1">
    <citation type="submission" date="2019-06" db="EMBL/GenBank/DDBJ databases">
        <title>Complete genome sequence of Methylogaea oryzae strain JCM16910.</title>
        <authorList>
            <person name="Asakawa S."/>
        </authorList>
    </citation>
    <scope>NUCLEOTIDE SEQUENCE</scope>
    <source>
        <strain evidence="3">E10</strain>
    </source>
</reference>
<keyword evidence="2" id="KW-0732">Signal</keyword>
<evidence type="ECO:0000256" key="1">
    <source>
        <dbReference type="ARBA" id="ARBA00007613"/>
    </source>
</evidence>
<evidence type="ECO:0000313" key="3">
    <source>
        <dbReference type="EMBL" id="BBL70501.1"/>
    </source>
</evidence>
<dbReference type="GO" id="GO:0015562">
    <property type="term" value="F:efflux transmembrane transporter activity"/>
    <property type="evidence" value="ECO:0007669"/>
    <property type="project" value="InterPro"/>
</dbReference>
<accession>A0A8D5AJX1</accession>
<dbReference type="Pfam" id="PF02321">
    <property type="entry name" value="OEP"/>
    <property type="match status" value="2"/>
</dbReference>
<dbReference type="PANTHER" id="PTHR30203:SF24">
    <property type="entry name" value="BLR4935 PROTEIN"/>
    <property type="match status" value="1"/>
</dbReference>
<evidence type="ECO:0000256" key="2">
    <source>
        <dbReference type="SAM" id="SignalP"/>
    </source>
</evidence>
<comment type="similarity">
    <text evidence="1">Belongs to the outer membrane factor (OMF) (TC 1.B.17) family.</text>
</comment>
<proteinExistence type="inferred from homology"/>
<name>A0A8D5AJX1_9GAMM</name>
<feature type="chain" id="PRO_5034590285" evidence="2">
    <location>
        <begin position="29"/>
        <end position="431"/>
    </location>
</feature>
<organism evidence="3 4">
    <name type="scientific">Methylogaea oryzae</name>
    <dbReference type="NCBI Taxonomy" id="1295382"/>
    <lineage>
        <taxon>Bacteria</taxon>
        <taxon>Pseudomonadati</taxon>
        <taxon>Pseudomonadota</taxon>
        <taxon>Gammaproteobacteria</taxon>
        <taxon>Methylococcales</taxon>
        <taxon>Methylococcaceae</taxon>
        <taxon>Methylogaea</taxon>
    </lineage>
</organism>
<keyword evidence="4" id="KW-1185">Reference proteome</keyword>
<dbReference type="PANTHER" id="PTHR30203">
    <property type="entry name" value="OUTER MEMBRANE CATION EFFLUX PROTEIN"/>
    <property type="match status" value="1"/>
</dbReference>
<gene>
    <name evidence="3" type="ORF">MoryE10_11070</name>
</gene>
<feature type="signal peptide" evidence="2">
    <location>
        <begin position="1"/>
        <end position="28"/>
    </location>
</feature>
<dbReference type="KEGG" id="moz:MoryE10_11070"/>
<protein>
    <submittedName>
        <fullName evidence="3">RND transporter</fullName>
    </submittedName>
</protein>
<dbReference type="InterPro" id="IPR003423">
    <property type="entry name" value="OMP_efflux"/>
</dbReference>
<dbReference type="EMBL" id="AP019782">
    <property type="protein sequence ID" value="BBL70501.1"/>
    <property type="molecule type" value="Genomic_DNA"/>
</dbReference>